<organism evidence="2 3">
    <name type="scientific">Micromonospora vulcania</name>
    <dbReference type="NCBI Taxonomy" id="1441873"/>
    <lineage>
        <taxon>Bacteria</taxon>
        <taxon>Bacillati</taxon>
        <taxon>Actinomycetota</taxon>
        <taxon>Actinomycetes</taxon>
        <taxon>Micromonosporales</taxon>
        <taxon>Micromonosporaceae</taxon>
        <taxon>Micromonospora</taxon>
    </lineage>
</organism>
<keyword evidence="3" id="KW-1185">Reference proteome</keyword>
<sequence>MRRIGTLGLICAVVLAGLTGCSPATEGAVGVRLDADGRLVGVFDWCRGKGADEIILYLGIDDGGVTDKVIELERDPGRSARSAEEFVLLDPAAGWQTKLAPDTLDDGQIYDLRAWNRNGGKVEDFPFRISEMRGRTGSAVILTKRWEGGDHGGYVATFHTPEDFARYADAACDG</sequence>
<proteinExistence type="predicted"/>
<dbReference type="Proteomes" id="UP001596226">
    <property type="component" value="Unassembled WGS sequence"/>
</dbReference>
<evidence type="ECO:0000313" key="3">
    <source>
        <dbReference type="Proteomes" id="UP001596226"/>
    </source>
</evidence>
<gene>
    <name evidence="2" type="ORF">ACFQGL_22375</name>
</gene>
<evidence type="ECO:0000256" key="1">
    <source>
        <dbReference type="SAM" id="SignalP"/>
    </source>
</evidence>
<feature type="signal peptide" evidence="1">
    <location>
        <begin position="1"/>
        <end position="24"/>
    </location>
</feature>
<feature type="chain" id="PRO_5045614374" description="Lipoprotein" evidence="1">
    <location>
        <begin position="25"/>
        <end position="174"/>
    </location>
</feature>
<evidence type="ECO:0000313" key="2">
    <source>
        <dbReference type="EMBL" id="MFC5926084.1"/>
    </source>
</evidence>
<dbReference type="RefSeq" id="WP_377514248.1">
    <property type="nucleotide sequence ID" value="NZ_JBHSQS010000014.1"/>
</dbReference>
<protein>
    <recommendedName>
        <fullName evidence="4">Lipoprotein</fullName>
    </recommendedName>
</protein>
<comment type="caution">
    <text evidence="2">The sequence shown here is derived from an EMBL/GenBank/DDBJ whole genome shotgun (WGS) entry which is preliminary data.</text>
</comment>
<reference evidence="3" key="1">
    <citation type="journal article" date="2019" name="Int. J. Syst. Evol. Microbiol.">
        <title>The Global Catalogue of Microorganisms (GCM) 10K type strain sequencing project: providing services to taxonomists for standard genome sequencing and annotation.</title>
        <authorList>
            <consortium name="The Broad Institute Genomics Platform"/>
            <consortium name="The Broad Institute Genome Sequencing Center for Infectious Disease"/>
            <person name="Wu L."/>
            <person name="Ma J."/>
        </authorList>
    </citation>
    <scope>NUCLEOTIDE SEQUENCE [LARGE SCALE GENOMIC DNA]</scope>
    <source>
        <strain evidence="3">CGMCC 4.7144</strain>
    </source>
</reference>
<name>A0ABW1H8U9_9ACTN</name>
<dbReference type="PROSITE" id="PS51257">
    <property type="entry name" value="PROKAR_LIPOPROTEIN"/>
    <property type="match status" value="1"/>
</dbReference>
<accession>A0ABW1H8U9</accession>
<dbReference type="EMBL" id="JBHSQS010000014">
    <property type="protein sequence ID" value="MFC5926084.1"/>
    <property type="molecule type" value="Genomic_DNA"/>
</dbReference>
<evidence type="ECO:0008006" key="4">
    <source>
        <dbReference type="Google" id="ProtNLM"/>
    </source>
</evidence>
<keyword evidence="1" id="KW-0732">Signal</keyword>